<evidence type="ECO:0000256" key="1">
    <source>
        <dbReference type="SAM" id="MobiDB-lite"/>
    </source>
</evidence>
<reference evidence="2 3" key="1">
    <citation type="submission" date="2020-08" db="EMBL/GenBank/DDBJ databases">
        <title>Genomic Encyclopedia of Type Strains, Phase IV (KMG-IV): sequencing the most valuable type-strain genomes for metagenomic binning, comparative biology and taxonomic classification.</title>
        <authorList>
            <person name="Goeker M."/>
        </authorList>
    </citation>
    <scope>NUCLEOTIDE SEQUENCE [LARGE SCALE GENOMIC DNA]</scope>
    <source>
        <strain evidence="2 3">DSM 105434</strain>
    </source>
</reference>
<comment type="caution">
    <text evidence="2">The sequence shown here is derived from an EMBL/GenBank/DDBJ whole genome shotgun (WGS) entry which is preliminary data.</text>
</comment>
<dbReference type="RefSeq" id="WP_244944462.1">
    <property type="nucleotide sequence ID" value="NZ_BSUI01000032.1"/>
</dbReference>
<evidence type="ECO:0008006" key="4">
    <source>
        <dbReference type="Google" id="ProtNLM"/>
    </source>
</evidence>
<accession>A0ABR6MZK5</accession>
<sequence>MSPQTLRNYGVAVRDFLAFTGPPEAPRLSVQNLTPEDPEAYVIHTRERLRHDGKQAGLTLGSVATYLYGALPRADLGGRASREPGPGGARAAGPHARPCPQTRASPRAVPGAAGGIWAAGSRRRACGAS</sequence>
<dbReference type="EMBL" id="JACHFV010000023">
    <property type="protein sequence ID" value="MBB5297364.1"/>
    <property type="molecule type" value="Genomic_DNA"/>
</dbReference>
<proteinExistence type="predicted"/>
<feature type="region of interest" description="Disordered" evidence="1">
    <location>
        <begin position="76"/>
        <end position="115"/>
    </location>
</feature>
<name>A0ABR6MZK5_9DEIO</name>
<evidence type="ECO:0000313" key="3">
    <source>
        <dbReference type="Proteomes" id="UP000536909"/>
    </source>
</evidence>
<protein>
    <recommendedName>
        <fullName evidence="4">Core-binding (CB) domain-containing protein</fullName>
    </recommendedName>
</protein>
<evidence type="ECO:0000313" key="2">
    <source>
        <dbReference type="EMBL" id="MBB5297364.1"/>
    </source>
</evidence>
<keyword evidence="3" id="KW-1185">Reference proteome</keyword>
<gene>
    <name evidence="2" type="ORF">HNQ10_004237</name>
</gene>
<dbReference type="Proteomes" id="UP000536909">
    <property type="component" value="Unassembled WGS sequence"/>
</dbReference>
<organism evidence="2 3">
    <name type="scientific">Deinococcus metallilatus</name>
    <dbReference type="NCBI Taxonomy" id="1211322"/>
    <lineage>
        <taxon>Bacteria</taxon>
        <taxon>Thermotogati</taxon>
        <taxon>Deinococcota</taxon>
        <taxon>Deinococci</taxon>
        <taxon>Deinococcales</taxon>
        <taxon>Deinococcaceae</taxon>
        <taxon>Deinococcus</taxon>
    </lineage>
</organism>
<feature type="compositionally biased region" description="Low complexity" evidence="1">
    <location>
        <begin position="91"/>
        <end position="100"/>
    </location>
</feature>